<evidence type="ECO:0000256" key="1">
    <source>
        <dbReference type="SAM" id="Phobius"/>
    </source>
</evidence>
<proteinExistence type="predicted"/>
<sequence>METNIKLPSKAIQVRNDGAMLTFKINKARFANVLRILGLAIFFLTYITIVFISYTAKSEMFPELLKAGFILGLVSFIVFHPKNNFKSKSE</sequence>
<accession>A0ABU5ZUB0</accession>
<comment type="caution">
    <text evidence="2">The sequence shown here is derived from an EMBL/GenBank/DDBJ whole genome shotgun (WGS) entry which is preliminary data.</text>
</comment>
<dbReference type="RefSeq" id="WP_324179407.1">
    <property type="nucleotide sequence ID" value="NZ_BAABAW010000007.1"/>
</dbReference>
<protein>
    <submittedName>
        <fullName evidence="2">Uncharacterized protein</fullName>
    </submittedName>
</protein>
<dbReference type="EMBL" id="JAYKLX010000003">
    <property type="protein sequence ID" value="MEB3345381.1"/>
    <property type="molecule type" value="Genomic_DNA"/>
</dbReference>
<keyword evidence="1" id="KW-0472">Membrane</keyword>
<keyword evidence="1" id="KW-1133">Transmembrane helix</keyword>
<keyword evidence="1" id="KW-0812">Transmembrane</keyword>
<evidence type="ECO:0000313" key="3">
    <source>
        <dbReference type="Proteomes" id="UP001327027"/>
    </source>
</evidence>
<keyword evidence="3" id="KW-1185">Reference proteome</keyword>
<dbReference type="Proteomes" id="UP001327027">
    <property type="component" value="Unassembled WGS sequence"/>
</dbReference>
<name>A0ABU5ZUB0_9FLAO</name>
<reference evidence="2 3" key="1">
    <citation type="journal article" date="2013" name="Int. J. Syst. Evol. Microbiol.">
        <title>Aquimarina gracilis sp. nov., isolated from the gut microflora of a mussel, Mytilus coruscus, and emended description of Aquimarina spongiae.</title>
        <authorList>
            <person name="Park S.C."/>
            <person name="Choe H.N."/>
            <person name="Baik K.S."/>
            <person name="Seong C.N."/>
        </authorList>
    </citation>
    <scope>NUCLEOTIDE SEQUENCE [LARGE SCALE GENOMIC DNA]</scope>
    <source>
        <strain evidence="2 3">PSC32</strain>
    </source>
</reference>
<organism evidence="2 3">
    <name type="scientific">Aquimarina gracilis</name>
    <dbReference type="NCBI Taxonomy" id="874422"/>
    <lineage>
        <taxon>Bacteria</taxon>
        <taxon>Pseudomonadati</taxon>
        <taxon>Bacteroidota</taxon>
        <taxon>Flavobacteriia</taxon>
        <taxon>Flavobacteriales</taxon>
        <taxon>Flavobacteriaceae</taxon>
        <taxon>Aquimarina</taxon>
    </lineage>
</organism>
<feature type="transmembrane region" description="Helical" evidence="1">
    <location>
        <begin position="60"/>
        <end position="79"/>
    </location>
</feature>
<evidence type="ECO:0000313" key="2">
    <source>
        <dbReference type="EMBL" id="MEB3345381.1"/>
    </source>
</evidence>
<gene>
    <name evidence="2" type="ORF">U6A24_07925</name>
</gene>
<feature type="transmembrane region" description="Helical" evidence="1">
    <location>
        <begin position="33"/>
        <end position="54"/>
    </location>
</feature>